<proteinExistence type="predicted"/>
<dbReference type="STRING" id="1850246.LPB138_08585"/>
<dbReference type="AlphaFoldDB" id="A0A1D8P837"/>
<dbReference type="KEGG" id="lul:LPB138_08585"/>
<evidence type="ECO:0000313" key="2">
    <source>
        <dbReference type="Proteomes" id="UP000176050"/>
    </source>
</evidence>
<dbReference type="EMBL" id="CP017478">
    <property type="protein sequence ID" value="AOW20730.1"/>
    <property type="molecule type" value="Genomic_DNA"/>
</dbReference>
<gene>
    <name evidence="1" type="ORF">LPB138_08585</name>
</gene>
<reference evidence="1 2" key="1">
    <citation type="submission" date="2016-10" db="EMBL/GenBank/DDBJ databases">
        <title>Lutibacter sp. LPB0138, isolated from marine gastropod.</title>
        <authorList>
            <person name="Kim E."/>
            <person name="Yi H."/>
        </authorList>
    </citation>
    <scope>NUCLEOTIDE SEQUENCE [LARGE SCALE GENOMIC DNA]</scope>
    <source>
        <strain evidence="1 2">LPB0138</strain>
    </source>
</reference>
<evidence type="ECO:0000313" key="1">
    <source>
        <dbReference type="EMBL" id="AOW20730.1"/>
    </source>
</evidence>
<dbReference type="OrthoDB" id="1435182at2"/>
<dbReference type="PROSITE" id="PS51257">
    <property type="entry name" value="PROKAR_LIPOPROTEIN"/>
    <property type="match status" value="1"/>
</dbReference>
<protein>
    <submittedName>
        <fullName evidence="1">Uncharacterized protein</fullName>
    </submittedName>
</protein>
<dbReference type="RefSeq" id="WP_070236899.1">
    <property type="nucleotide sequence ID" value="NZ_CP017478.1"/>
</dbReference>
<name>A0A1D8P837_9FLAO</name>
<dbReference type="Proteomes" id="UP000176050">
    <property type="component" value="Chromosome"/>
</dbReference>
<sequence>MPKIIFILLTLFLLSCDSEPDINDLKQWTYEIDSEYEPTIKPLNDTIKPIGLIKFIRTESIKDKQREEIYLEDWFPSIYFEIYDKTELEHCKKISKTIKIFSSCEKANVGGDLILVKNYVFVNRGYCLNCVQSEVETDYCRPILDLIFSELNLNGSRDLQEINEKIGMKINKASR</sequence>
<keyword evidence="2" id="KW-1185">Reference proteome</keyword>
<accession>A0A1D8P837</accession>
<organism evidence="1 2">
    <name type="scientific">Urechidicola croceus</name>
    <dbReference type="NCBI Taxonomy" id="1850246"/>
    <lineage>
        <taxon>Bacteria</taxon>
        <taxon>Pseudomonadati</taxon>
        <taxon>Bacteroidota</taxon>
        <taxon>Flavobacteriia</taxon>
        <taxon>Flavobacteriales</taxon>
        <taxon>Flavobacteriaceae</taxon>
        <taxon>Urechidicola</taxon>
    </lineage>
</organism>